<feature type="binding site" evidence="10">
    <location>
        <begin position="281"/>
        <end position="284"/>
    </location>
    <ligand>
        <name>NAD(+)</name>
        <dbReference type="ChEBI" id="CHEBI:57540"/>
    </ligand>
</feature>
<dbReference type="PANTHER" id="PTHR11374">
    <property type="entry name" value="UDP-GLUCOSE DEHYDROGENASE/UDP-MANNAC DEHYDROGENASE"/>
    <property type="match status" value="1"/>
</dbReference>
<evidence type="ECO:0000256" key="5">
    <source>
        <dbReference type="ARBA" id="ARBA00023027"/>
    </source>
</evidence>
<name>A0AAF0E6C9_9BASI</name>
<dbReference type="Pfam" id="PF03720">
    <property type="entry name" value="UDPG_MGDP_dh_C"/>
    <property type="match status" value="1"/>
</dbReference>
<dbReference type="GO" id="GO:0003979">
    <property type="term" value="F:UDP-glucose 6-dehydrogenase activity"/>
    <property type="evidence" value="ECO:0007669"/>
    <property type="project" value="UniProtKB-EC"/>
</dbReference>
<dbReference type="AlphaFoldDB" id="A0AAF0E6C9"/>
<feature type="binding site" evidence="10">
    <location>
        <begin position="13"/>
        <end position="18"/>
    </location>
    <ligand>
        <name>NAD(+)</name>
        <dbReference type="ChEBI" id="CHEBI:57540"/>
    </ligand>
</feature>
<proteinExistence type="inferred from homology"/>
<feature type="region of interest" description="Disordered" evidence="11">
    <location>
        <begin position="932"/>
        <end position="972"/>
    </location>
</feature>
<dbReference type="InterPro" id="IPR014027">
    <property type="entry name" value="UDP-Glc/GDP-Man_DH_C"/>
</dbReference>
<dbReference type="Gene3D" id="1.20.5.100">
    <property type="entry name" value="Cytochrome c1, transmembrane anchor, C-terminal"/>
    <property type="match status" value="1"/>
</dbReference>
<evidence type="ECO:0000256" key="10">
    <source>
        <dbReference type="PIRSR" id="PIRSR500133-3"/>
    </source>
</evidence>
<dbReference type="PANTHER" id="PTHR11374:SF3">
    <property type="entry name" value="UDP-GLUCOSE 6-DEHYDROGENASE"/>
    <property type="match status" value="1"/>
</dbReference>
<dbReference type="InterPro" id="IPR036291">
    <property type="entry name" value="NAD(P)-bd_dom_sf"/>
</dbReference>
<comment type="pathway">
    <text evidence="1">Nucleotide-sugar biosynthesis; UDP-alpha-D-glucuronate biosynthesis; UDP-alpha-D-glucuronate from UDP-alpha-D-glucose: step 1/1.</text>
</comment>
<dbReference type="InterPro" id="IPR036220">
    <property type="entry name" value="UDP-Glc/GDP-Man_DH_C_sf"/>
</dbReference>
<feature type="compositionally biased region" description="Acidic residues" evidence="11">
    <location>
        <begin position="939"/>
        <end position="954"/>
    </location>
</feature>
<dbReference type="InterPro" id="IPR001732">
    <property type="entry name" value="UDP-Glc/GDP-Man_DH_N"/>
</dbReference>
<dbReference type="SUPFAM" id="SSF52413">
    <property type="entry name" value="UDP-glucose/GDP-mannose dehydrogenase C-terminal domain"/>
    <property type="match status" value="1"/>
</dbReference>
<comment type="similarity">
    <text evidence="2">Belongs to the UDP-glucose/GDP-mannose dehydrogenase family.</text>
</comment>
<feature type="active site" description="Nucleophile" evidence="9">
    <location>
        <position position="281"/>
    </location>
</feature>
<comment type="catalytic activity">
    <reaction evidence="8">
        <text>a monoacylglycerol + H2O = glycerol + a fatty acid + H(+)</text>
        <dbReference type="Rhea" id="RHEA:15245"/>
        <dbReference type="ChEBI" id="CHEBI:15377"/>
        <dbReference type="ChEBI" id="CHEBI:15378"/>
        <dbReference type="ChEBI" id="CHEBI:17408"/>
        <dbReference type="ChEBI" id="CHEBI:17754"/>
        <dbReference type="ChEBI" id="CHEBI:28868"/>
    </reaction>
</comment>
<gene>
    <name evidence="13" type="ORF">MCAP1_001824</name>
</gene>
<dbReference type="FunFam" id="1.20.5.100:FF:000001">
    <property type="entry name" value="UDP-glucose 6-dehydrogenase"/>
    <property type="match status" value="1"/>
</dbReference>
<dbReference type="InterPro" id="IPR029058">
    <property type="entry name" value="AB_hydrolase_fold"/>
</dbReference>
<keyword evidence="5 10" id="KW-0520">NAD</keyword>
<dbReference type="Pfam" id="PF03721">
    <property type="entry name" value="UDPG_MGDP_dh_N"/>
    <property type="match status" value="1"/>
</dbReference>
<keyword evidence="14" id="KW-1185">Reference proteome</keyword>
<evidence type="ECO:0000256" key="11">
    <source>
        <dbReference type="SAM" id="MobiDB-lite"/>
    </source>
</evidence>
<dbReference type="GO" id="GO:0005634">
    <property type="term" value="C:nucleus"/>
    <property type="evidence" value="ECO:0007669"/>
    <property type="project" value="TreeGrafter"/>
</dbReference>
<dbReference type="SMART" id="SM00984">
    <property type="entry name" value="UDPG_MGDP_dh_C"/>
    <property type="match status" value="1"/>
</dbReference>
<keyword evidence="4 13" id="KW-0560">Oxidoreductase</keyword>
<evidence type="ECO:0000256" key="6">
    <source>
        <dbReference type="ARBA" id="ARBA00047473"/>
    </source>
</evidence>
<dbReference type="FunFam" id="3.40.50.720:FF:000193">
    <property type="entry name" value="UDP-glucose 6-dehydrogenase"/>
    <property type="match status" value="1"/>
</dbReference>
<evidence type="ECO:0000256" key="8">
    <source>
        <dbReference type="ARBA" id="ARBA00048461"/>
    </source>
</evidence>
<dbReference type="InterPro" id="IPR008927">
    <property type="entry name" value="6-PGluconate_DH-like_C_sf"/>
</dbReference>
<evidence type="ECO:0000256" key="1">
    <source>
        <dbReference type="ARBA" id="ARBA00004701"/>
    </source>
</evidence>
<comment type="catalytic activity">
    <reaction evidence="7">
        <text>a diacylglycerol + H2O = a monoacylglycerol + a fatty acid + H(+)</text>
        <dbReference type="Rhea" id="RHEA:32731"/>
        <dbReference type="ChEBI" id="CHEBI:15377"/>
        <dbReference type="ChEBI" id="CHEBI:15378"/>
        <dbReference type="ChEBI" id="CHEBI:17408"/>
        <dbReference type="ChEBI" id="CHEBI:18035"/>
        <dbReference type="ChEBI" id="CHEBI:28868"/>
    </reaction>
</comment>
<dbReference type="SUPFAM" id="SSF48179">
    <property type="entry name" value="6-phosphogluconate dehydrogenase C-terminal domain-like"/>
    <property type="match status" value="1"/>
</dbReference>
<dbReference type="NCBIfam" id="TIGR03026">
    <property type="entry name" value="NDP-sugDHase"/>
    <property type="match status" value="1"/>
</dbReference>
<dbReference type="InterPro" id="IPR017476">
    <property type="entry name" value="UDP-Glc/GDP-Man"/>
</dbReference>
<dbReference type="InterPro" id="IPR028356">
    <property type="entry name" value="UDPglc_DH_euk"/>
</dbReference>
<reference evidence="13" key="1">
    <citation type="submission" date="2023-03" db="EMBL/GenBank/DDBJ databases">
        <title>Mating type loci evolution in Malassezia.</title>
        <authorList>
            <person name="Coelho M.A."/>
        </authorList>
    </citation>
    <scope>NUCLEOTIDE SEQUENCE</scope>
    <source>
        <strain evidence="13">CBS 10434</strain>
    </source>
</reference>
<dbReference type="Proteomes" id="UP001220961">
    <property type="component" value="Chromosome 3"/>
</dbReference>
<dbReference type="EMBL" id="CP119910">
    <property type="protein sequence ID" value="WFD19590.1"/>
    <property type="molecule type" value="Genomic_DNA"/>
</dbReference>
<feature type="binding site" evidence="10">
    <location>
        <position position="170"/>
    </location>
    <ligand>
        <name>NAD(+)</name>
        <dbReference type="ChEBI" id="CHEBI:57540"/>
    </ligand>
</feature>
<organism evidence="13 14">
    <name type="scientific">Malassezia caprae</name>
    <dbReference type="NCBI Taxonomy" id="1381934"/>
    <lineage>
        <taxon>Eukaryota</taxon>
        <taxon>Fungi</taxon>
        <taxon>Dikarya</taxon>
        <taxon>Basidiomycota</taxon>
        <taxon>Ustilaginomycotina</taxon>
        <taxon>Malasseziomycetes</taxon>
        <taxon>Malasseziales</taxon>
        <taxon>Malasseziaceae</taxon>
        <taxon>Malassezia</taxon>
    </lineage>
</organism>
<evidence type="ECO:0000313" key="14">
    <source>
        <dbReference type="Proteomes" id="UP001220961"/>
    </source>
</evidence>
<dbReference type="Gene3D" id="3.40.50.720">
    <property type="entry name" value="NAD(P)-binding Rossmann-like Domain"/>
    <property type="match status" value="2"/>
</dbReference>
<dbReference type="Pfam" id="PF26147">
    <property type="entry name" value="AB_HYDROLASE_YMC0-YMC35"/>
    <property type="match status" value="1"/>
</dbReference>
<feature type="binding site" evidence="10">
    <location>
        <begin position="135"/>
        <end position="136"/>
    </location>
    <ligand>
        <name>NAD(+)</name>
        <dbReference type="ChEBI" id="CHEBI:57540"/>
    </ligand>
</feature>
<dbReference type="GO" id="GO:0051287">
    <property type="term" value="F:NAD binding"/>
    <property type="evidence" value="ECO:0007669"/>
    <property type="project" value="InterPro"/>
</dbReference>
<dbReference type="GO" id="GO:0006024">
    <property type="term" value="P:glycosaminoglycan biosynthetic process"/>
    <property type="evidence" value="ECO:0007669"/>
    <property type="project" value="TreeGrafter"/>
</dbReference>
<evidence type="ECO:0000256" key="2">
    <source>
        <dbReference type="ARBA" id="ARBA00006601"/>
    </source>
</evidence>
<evidence type="ECO:0000256" key="9">
    <source>
        <dbReference type="PIRSR" id="PIRSR500133-1"/>
    </source>
</evidence>
<dbReference type="PIRSF" id="PIRSF000124">
    <property type="entry name" value="UDPglc_GDPman_dh"/>
    <property type="match status" value="1"/>
</dbReference>
<evidence type="ECO:0000313" key="13">
    <source>
        <dbReference type="EMBL" id="WFD19590.1"/>
    </source>
</evidence>
<feature type="binding site" evidence="10">
    <location>
        <position position="38"/>
    </location>
    <ligand>
        <name>NAD(+)</name>
        <dbReference type="ChEBI" id="CHEBI:57540"/>
    </ligand>
</feature>
<evidence type="ECO:0000256" key="4">
    <source>
        <dbReference type="ARBA" id="ARBA00023002"/>
    </source>
</evidence>
<protein>
    <recommendedName>
        <fullName evidence="3">UDP-glucose 6-dehydrogenase</fullName>
        <ecNumber evidence="3">1.1.1.22</ecNumber>
    </recommendedName>
</protein>
<evidence type="ECO:0000256" key="3">
    <source>
        <dbReference type="ARBA" id="ARBA00012954"/>
    </source>
</evidence>
<dbReference type="InterPro" id="IPR058933">
    <property type="entry name" value="YMC020W-like_ab_hydrolase"/>
</dbReference>
<sequence length="972" mass="107239">MVPEKVNSICCIGAGYVGGPTCSIIAQQCPEIKVTIVDVNPQRIAAWNSEDMSQLPVFEPGLVDVVSECRGRNLFFTTDIDGAIEEAQIVFVSVNTPTKTSGVGSGYAADLRYVEASTRRIASVAKTSKIIVEKSTVPCRTAASMRAILESNCKPGVNFQILSNPEFLSEGTAIQDLLNPDRVLIGSLDTEHGRRAADLLSGLYQHWVPKERILHTGLWSSELSKLGANALLAQRISSINAISAICEATGANVDEVAHACGLDRRIGPHFLRASVGFGGSCFQKDILNLSYLSESLGLPQVAEYWRQVIAMNEYSKSRFAKKVVQTLFNTVTSKRLAILGFAFKKDTGDTRESPAISLCKHFREEGARIAIYDPKVKREQIYLDMSEPGVVDERQGIEEAISVCPSVLDACYDAEAVVIATDWDEFKNIDWSLVYNVMRKPAVVFDGRRVIDPAKLRDIGFKVHAIGIGPEIQDNVVLPTFEDTFERPPRVWPARTTLWGRAANALSSLFQNPNEISRELPKQSESGAAVPHLHAQHEQAMPRTYQILGDTRFGHLRGYRRVKKVVVIGVHGWNAQSVLKNVMGPTFGTSAHFAEKMAESVRYHFNELQIPLDDDAITTIAVRYDGRVGARAQHYYESIVNTSAWRDALHEADAVFVAAHSQGSIVATLLLARLIDEGIIDPERARICLLTMCGIFQGPFVHLKGSIASSYIHYFETGAARELFQFQSSDSPISQTYQTAYRRLLAAGAKCVHVGSVDDNVVPLYSALYSSAAHPSILRAVYIDEAVYPRQDFLIQLIVLCVAVRNCGFHDHNLLSLLSASVAGSLYTGLGHSMLYDEPAVYSLATRYLFETYSPSTSGARDIPLVTMPHAPQRWNPYELPWGLRGLLEDQVIRHFFAKDIRAVIQAYNAWQPMSKPLRELQWRISPMAQVQVSNSEGDAQEEDTTLDLDDGESVDTLHPSVAPAAARAAKL</sequence>
<comment type="catalytic activity">
    <reaction evidence="6">
        <text>UDP-alpha-D-glucose + 2 NAD(+) + H2O = UDP-alpha-D-glucuronate + 2 NADH + 3 H(+)</text>
        <dbReference type="Rhea" id="RHEA:23596"/>
        <dbReference type="ChEBI" id="CHEBI:15377"/>
        <dbReference type="ChEBI" id="CHEBI:15378"/>
        <dbReference type="ChEBI" id="CHEBI:57540"/>
        <dbReference type="ChEBI" id="CHEBI:57945"/>
        <dbReference type="ChEBI" id="CHEBI:58052"/>
        <dbReference type="ChEBI" id="CHEBI:58885"/>
        <dbReference type="EC" id="1.1.1.22"/>
    </reaction>
</comment>
<feature type="binding site" evidence="10">
    <location>
        <position position="43"/>
    </location>
    <ligand>
        <name>NAD(+)</name>
        <dbReference type="ChEBI" id="CHEBI:57540"/>
    </ligand>
</feature>
<dbReference type="SUPFAM" id="SSF51735">
    <property type="entry name" value="NAD(P)-binding Rossmann-fold domains"/>
    <property type="match status" value="1"/>
</dbReference>
<feature type="domain" description="UDP-glucose/GDP-mannose dehydrogenase C-terminal" evidence="12">
    <location>
        <begin position="337"/>
        <end position="453"/>
    </location>
</feature>
<dbReference type="Pfam" id="PF00984">
    <property type="entry name" value="UDPG_MGDP_dh"/>
    <property type="match status" value="1"/>
</dbReference>
<feature type="binding site" evidence="10">
    <location>
        <begin position="94"/>
        <end position="98"/>
    </location>
    <ligand>
        <name>NAD(+)</name>
        <dbReference type="ChEBI" id="CHEBI:57540"/>
    </ligand>
</feature>
<dbReference type="PIRSF" id="PIRSF500133">
    <property type="entry name" value="UDPglc_DH_euk"/>
    <property type="match status" value="1"/>
</dbReference>
<accession>A0AAF0E6C9</accession>
<evidence type="ECO:0000259" key="12">
    <source>
        <dbReference type="SMART" id="SM00984"/>
    </source>
</evidence>
<dbReference type="EC" id="1.1.1.22" evidence="3"/>
<feature type="compositionally biased region" description="Low complexity" evidence="11">
    <location>
        <begin position="963"/>
        <end position="972"/>
    </location>
</feature>
<dbReference type="InterPro" id="IPR014026">
    <property type="entry name" value="UDP-Glc/GDP-Man_DH_dimer"/>
</dbReference>
<dbReference type="FunFam" id="3.40.50.720:FF:000032">
    <property type="entry name" value="UDP-glucose 6-dehydrogenase"/>
    <property type="match status" value="1"/>
</dbReference>
<feature type="binding site" evidence="10">
    <location>
        <position position="351"/>
    </location>
    <ligand>
        <name>NAD(+)</name>
        <dbReference type="ChEBI" id="CHEBI:57540"/>
    </ligand>
</feature>
<dbReference type="SUPFAM" id="SSF53474">
    <property type="entry name" value="alpha/beta-Hydrolases"/>
    <property type="match status" value="1"/>
</dbReference>
<evidence type="ECO:0000256" key="7">
    <source>
        <dbReference type="ARBA" id="ARBA00047591"/>
    </source>
</evidence>